<name>A0A4S8I6T8_MUSBA</name>
<sequence>MPGQSFIVVVRPRDQQLPGPSMNELCRQLFRPQHVVSTRPSKTSVSPPNARCFDQDKTPLFLPWVPVGTQVFIRYAARVCCAMPYAGMLCVGPGYLA</sequence>
<keyword evidence="2" id="KW-1185">Reference proteome</keyword>
<dbReference type="Proteomes" id="UP000317650">
    <property type="component" value="Unassembled WGS sequence"/>
</dbReference>
<reference evidence="1 2" key="1">
    <citation type="journal article" date="2019" name="Nat. Plants">
        <title>Genome sequencing of Musa balbisiana reveals subgenome evolution and function divergence in polyploid bananas.</title>
        <authorList>
            <person name="Yao X."/>
        </authorList>
    </citation>
    <scope>NUCLEOTIDE SEQUENCE [LARGE SCALE GENOMIC DNA]</scope>
    <source>
        <strain evidence="2">cv. DH-PKW</strain>
        <tissue evidence="1">Leaves</tissue>
    </source>
</reference>
<proteinExistence type="predicted"/>
<evidence type="ECO:0000313" key="1">
    <source>
        <dbReference type="EMBL" id="THU43511.1"/>
    </source>
</evidence>
<dbReference type="EMBL" id="PYDT01000075">
    <property type="protein sequence ID" value="THU43511.1"/>
    <property type="molecule type" value="Genomic_DNA"/>
</dbReference>
<gene>
    <name evidence="1" type="ORF">C4D60_Mb00t02320</name>
</gene>
<accession>A0A4S8I6T8</accession>
<protein>
    <submittedName>
        <fullName evidence="1">Uncharacterized protein</fullName>
    </submittedName>
</protein>
<organism evidence="1 2">
    <name type="scientific">Musa balbisiana</name>
    <name type="common">Banana</name>
    <dbReference type="NCBI Taxonomy" id="52838"/>
    <lineage>
        <taxon>Eukaryota</taxon>
        <taxon>Viridiplantae</taxon>
        <taxon>Streptophyta</taxon>
        <taxon>Embryophyta</taxon>
        <taxon>Tracheophyta</taxon>
        <taxon>Spermatophyta</taxon>
        <taxon>Magnoliopsida</taxon>
        <taxon>Liliopsida</taxon>
        <taxon>Zingiberales</taxon>
        <taxon>Musaceae</taxon>
        <taxon>Musa</taxon>
    </lineage>
</organism>
<dbReference type="AlphaFoldDB" id="A0A4S8I6T8"/>
<comment type="caution">
    <text evidence="1">The sequence shown here is derived from an EMBL/GenBank/DDBJ whole genome shotgun (WGS) entry which is preliminary data.</text>
</comment>
<evidence type="ECO:0000313" key="2">
    <source>
        <dbReference type="Proteomes" id="UP000317650"/>
    </source>
</evidence>